<gene>
    <name evidence="1" type="ORF">CRG98_035849</name>
</gene>
<proteinExistence type="predicted"/>
<accession>A0A2I0IJ08</accession>
<reference evidence="1 2" key="1">
    <citation type="submission" date="2017-11" db="EMBL/GenBank/DDBJ databases">
        <title>De-novo sequencing of pomegranate (Punica granatum L.) genome.</title>
        <authorList>
            <person name="Akparov Z."/>
            <person name="Amiraslanov A."/>
            <person name="Hajiyeva S."/>
            <person name="Abbasov M."/>
            <person name="Kaur K."/>
            <person name="Hamwieh A."/>
            <person name="Solovyev V."/>
            <person name="Salamov A."/>
            <person name="Braich B."/>
            <person name="Kosarev P."/>
            <person name="Mahmoud A."/>
            <person name="Hajiyev E."/>
            <person name="Babayeva S."/>
            <person name="Izzatullayeva V."/>
            <person name="Mammadov A."/>
            <person name="Mammadov A."/>
            <person name="Sharifova S."/>
            <person name="Ojaghi J."/>
            <person name="Eynullazada K."/>
            <person name="Bayramov B."/>
            <person name="Abdulazimova A."/>
            <person name="Shahmuradov I."/>
        </authorList>
    </citation>
    <scope>NUCLEOTIDE SEQUENCE [LARGE SCALE GENOMIC DNA]</scope>
    <source>
        <strain evidence="2">cv. AG2017</strain>
        <tissue evidence="1">Leaf</tissue>
    </source>
</reference>
<dbReference type="EMBL" id="PGOL01002987">
    <property type="protein sequence ID" value="PKI43743.1"/>
    <property type="molecule type" value="Genomic_DNA"/>
</dbReference>
<protein>
    <submittedName>
        <fullName evidence="1">Uncharacterized protein</fullName>
    </submittedName>
</protein>
<name>A0A2I0IJ08_PUNGR</name>
<dbReference type="AlphaFoldDB" id="A0A2I0IJ08"/>
<dbReference type="Proteomes" id="UP000233551">
    <property type="component" value="Unassembled WGS sequence"/>
</dbReference>
<sequence>MGRIGCGFGFCLSVSLLRLLTNEFSRVPFAIQSDSHASPSFWKVRDSSHASPTQLRSSSAKASVSKVELLRLLGGCAVRSSIGWFQLGFVIPDRRLADWRYDF</sequence>
<evidence type="ECO:0000313" key="1">
    <source>
        <dbReference type="EMBL" id="PKI43743.1"/>
    </source>
</evidence>
<evidence type="ECO:0000313" key="2">
    <source>
        <dbReference type="Proteomes" id="UP000233551"/>
    </source>
</evidence>
<organism evidence="1 2">
    <name type="scientific">Punica granatum</name>
    <name type="common">Pomegranate</name>
    <dbReference type="NCBI Taxonomy" id="22663"/>
    <lineage>
        <taxon>Eukaryota</taxon>
        <taxon>Viridiplantae</taxon>
        <taxon>Streptophyta</taxon>
        <taxon>Embryophyta</taxon>
        <taxon>Tracheophyta</taxon>
        <taxon>Spermatophyta</taxon>
        <taxon>Magnoliopsida</taxon>
        <taxon>eudicotyledons</taxon>
        <taxon>Gunneridae</taxon>
        <taxon>Pentapetalae</taxon>
        <taxon>rosids</taxon>
        <taxon>malvids</taxon>
        <taxon>Myrtales</taxon>
        <taxon>Lythraceae</taxon>
        <taxon>Punica</taxon>
    </lineage>
</organism>
<keyword evidence="2" id="KW-1185">Reference proteome</keyword>
<comment type="caution">
    <text evidence="1">The sequence shown here is derived from an EMBL/GenBank/DDBJ whole genome shotgun (WGS) entry which is preliminary data.</text>
</comment>